<protein>
    <submittedName>
        <fullName evidence="1">Uncharacterized protein</fullName>
    </submittedName>
</protein>
<dbReference type="Proteomes" id="UP000221961">
    <property type="component" value="Plasmid p_NC_YFY_NT001"/>
</dbReference>
<geneLocation type="plasmid" evidence="2">
    <name>p_nc_yfy_nt001</name>
</geneLocation>
<gene>
    <name evidence="1" type="ORF">CRH09_39590</name>
</gene>
<dbReference type="EMBL" id="CP023779">
    <property type="protein sequence ID" value="ATL72480.1"/>
    <property type="molecule type" value="Genomic_DNA"/>
</dbReference>
<dbReference type="GeneID" id="88363354"/>
<reference evidence="1 2" key="1">
    <citation type="submission" date="2017-10" db="EMBL/GenBank/DDBJ databases">
        <title>Comparative genomics between pathogenic Norcardia.</title>
        <authorList>
            <person name="Zeng L."/>
        </authorList>
    </citation>
    <scope>NUCLEOTIDE SEQUENCE [LARGE SCALE GENOMIC DNA]</scope>
    <source>
        <strain evidence="1 2">NC_YFY_NT001</strain>
        <plasmid evidence="2">Plasmid p_nc_yfy_nt001</plasmid>
    </source>
</reference>
<dbReference type="AlphaFoldDB" id="A0A291RYS7"/>
<evidence type="ECO:0000313" key="2">
    <source>
        <dbReference type="Proteomes" id="UP000221961"/>
    </source>
</evidence>
<keyword evidence="1" id="KW-0614">Plasmid</keyword>
<dbReference type="KEGG" id="ntp:CRH09_39590"/>
<accession>A0A291RYS7</accession>
<name>A0A291RYS7_9NOCA</name>
<sequence>MHSSAPGAFRGARLSALLSGTARDVTAAEAVAAVNMLRWHETLTRLFAEHARIMGVTTLDAERKAGLSRELLAQVDTVARLNPIQPYPLVLPSSAPPGLVDTAVRVLVALLLAAGGSGTADPLTSWLRDETFTEAAAFVASSDAAVLIEFAAAPAPIREGALDLVKAWLAGAESFVAPVPLGGRANDAAAQGFTAGGENQ</sequence>
<evidence type="ECO:0000313" key="1">
    <source>
        <dbReference type="EMBL" id="ATL72480.1"/>
    </source>
</evidence>
<organism evidence="1 2">
    <name type="scientific">Nocardia terpenica</name>
    <dbReference type="NCBI Taxonomy" id="455432"/>
    <lineage>
        <taxon>Bacteria</taxon>
        <taxon>Bacillati</taxon>
        <taxon>Actinomycetota</taxon>
        <taxon>Actinomycetes</taxon>
        <taxon>Mycobacteriales</taxon>
        <taxon>Nocardiaceae</taxon>
        <taxon>Nocardia</taxon>
    </lineage>
</organism>
<dbReference type="RefSeq" id="WP_098699275.1">
    <property type="nucleotide sequence ID" value="NZ_CP023779.1"/>
</dbReference>
<proteinExistence type="predicted"/>